<reference evidence="1 2" key="1">
    <citation type="submission" date="2014-09" db="EMBL/GenBank/DDBJ databases">
        <authorList>
            <person name="Magalhaes I.L.F."/>
            <person name="Oliveira U."/>
            <person name="Santos F.R."/>
            <person name="Vidigal T.H.D.A."/>
            <person name="Brescovit A.D."/>
            <person name="Santos A.J."/>
        </authorList>
    </citation>
    <scope>NUCLEOTIDE SEQUENCE [LARGE SCALE GENOMIC DNA]</scope>
</reference>
<name>A0A0P1BHP4_9BASI</name>
<keyword evidence="2" id="KW-1185">Reference proteome</keyword>
<organism evidence="1 2">
    <name type="scientific">Ceraceosorus bombacis</name>
    <dbReference type="NCBI Taxonomy" id="401625"/>
    <lineage>
        <taxon>Eukaryota</taxon>
        <taxon>Fungi</taxon>
        <taxon>Dikarya</taxon>
        <taxon>Basidiomycota</taxon>
        <taxon>Ustilaginomycotina</taxon>
        <taxon>Exobasidiomycetes</taxon>
        <taxon>Ceraceosorales</taxon>
        <taxon>Ceraceosoraceae</taxon>
        <taxon>Ceraceosorus</taxon>
    </lineage>
</organism>
<dbReference type="AlphaFoldDB" id="A0A0P1BHP4"/>
<evidence type="ECO:0000313" key="2">
    <source>
        <dbReference type="Proteomes" id="UP000054845"/>
    </source>
</evidence>
<dbReference type="Proteomes" id="UP000054845">
    <property type="component" value="Unassembled WGS sequence"/>
</dbReference>
<dbReference type="EMBL" id="CCYA01000267">
    <property type="protein sequence ID" value="CEH15603.1"/>
    <property type="molecule type" value="Genomic_DNA"/>
</dbReference>
<accession>A0A0P1BHP4</accession>
<protein>
    <submittedName>
        <fullName evidence="1">Uncharacterized protein</fullName>
    </submittedName>
</protein>
<dbReference type="OrthoDB" id="10295868at2759"/>
<evidence type="ECO:0000313" key="1">
    <source>
        <dbReference type="EMBL" id="CEH15603.1"/>
    </source>
</evidence>
<proteinExistence type="predicted"/>
<sequence>MTVPILPDPFTRLPAEVMHCIREFHSPHTRYGYRGEEHVLLAISQYWFRIVMAAKWRHLEAPVNRVLGHIETYRRFPWLQQEVMSLKIGGSYPLCNFSGHIWGHLGSTMVDPDVRLVPSLGERVFMDLRRIMRVPFDRCIDEDAEPEEDKEVWKANVAQEREEGDLPCECEMCQRIDEPNWPFPESQDFYDDDAFTVQDLVCSDTHVFRRLDGPYGRGAVPGISSFNDFWKEAGVLIDLVRPKHLQLADRASPVPKPLASAITDLHCVKHLEIQDAYPYFCIPAHYTKMVANVEELSMSLDWHGHEMIYFWGSDPKQRDEKESTTQSCHSEGEVKGDRACFLNDDDDEKHEDDLSDKRDGWSSMSLGSIATATDSLGRKMLERTTWSGFERSIDDAPANSLSGRLLDLIESATQLRRLTLLDDRTCVALLSARLLPVYATLDSVDTFITKSGIAQENTAKSRHDVDAHLAHTIPLSSLRDAFLALAHDSDPPRALRESDVHNVADQPDFWVLSKNLHRMASAIVQKFNEREKLGGAGHPDTAAKG</sequence>